<evidence type="ECO:0000313" key="3">
    <source>
        <dbReference type="EMBL" id="OQS37321.1"/>
    </source>
</evidence>
<evidence type="ECO:0000256" key="1">
    <source>
        <dbReference type="SAM" id="Coils"/>
    </source>
</evidence>
<dbReference type="PANTHER" id="PTHR32309:SF13">
    <property type="entry name" value="FERRIC ENTEROBACTIN TRANSPORT PROTEIN FEPE"/>
    <property type="match status" value="1"/>
</dbReference>
<name>A0A1W0CRF6_9NEIS</name>
<feature type="transmembrane region" description="Helical" evidence="2">
    <location>
        <begin position="21"/>
        <end position="39"/>
    </location>
</feature>
<dbReference type="PANTHER" id="PTHR32309">
    <property type="entry name" value="TYROSINE-PROTEIN KINASE"/>
    <property type="match status" value="1"/>
</dbReference>
<protein>
    <submittedName>
        <fullName evidence="3">Lipopolysaccharide biosynthesis protein</fullName>
    </submittedName>
</protein>
<dbReference type="GO" id="GO:0004713">
    <property type="term" value="F:protein tyrosine kinase activity"/>
    <property type="evidence" value="ECO:0007669"/>
    <property type="project" value="TreeGrafter"/>
</dbReference>
<feature type="transmembrane region" description="Helical" evidence="2">
    <location>
        <begin position="459"/>
        <end position="481"/>
    </location>
</feature>
<reference evidence="3 4" key="1">
    <citation type="submission" date="2017-02" db="EMBL/GenBank/DDBJ databases">
        <title>Chromobacterium haemolyticum H5244.</title>
        <authorList>
            <person name="Gulvik C.A."/>
        </authorList>
    </citation>
    <scope>NUCLEOTIDE SEQUENCE [LARGE SCALE GENOMIC DNA]</scope>
    <source>
        <strain evidence="3 4">H5244</strain>
    </source>
</reference>
<dbReference type="Proteomes" id="UP000192721">
    <property type="component" value="Unassembled WGS sequence"/>
</dbReference>
<keyword evidence="2" id="KW-1133">Transmembrane helix</keyword>
<accession>A0A1W0CRF6</accession>
<gene>
    <name evidence="3" type="ORF">B0T45_14540</name>
</gene>
<keyword evidence="1" id="KW-0175">Coiled coil</keyword>
<dbReference type="GO" id="GO:0005886">
    <property type="term" value="C:plasma membrane"/>
    <property type="evidence" value="ECO:0007669"/>
    <property type="project" value="TreeGrafter"/>
</dbReference>
<dbReference type="InterPro" id="IPR050445">
    <property type="entry name" value="Bact_polysacc_biosynth/exp"/>
</dbReference>
<dbReference type="RefSeq" id="WP_081555975.1">
    <property type="nucleotide sequence ID" value="NZ_JBBIGS010000082.1"/>
</dbReference>
<feature type="coiled-coil region" evidence="1">
    <location>
        <begin position="325"/>
        <end position="423"/>
    </location>
</feature>
<evidence type="ECO:0000256" key="2">
    <source>
        <dbReference type="SAM" id="Phobius"/>
    </source>
</evidence>
<sequence length="664" mass="73714">MIEIRSFRDLARLFFIFRREFKWAFAATVLVAVLGAFLLPARYESEARLLVKPGRDTSTLPIEYADRQTLVAPSTQRDPIVDEEKLLTGRPIIHQVADYYLNEMRSQPPQGWWKTFKYQAKQAAATVLDGVRDALALIGVVETQTPQERLAARLEKQFSVSHQSGSAVMEIAFSWDDPAVAQQVLAKWLSLYIDERSRALGRKSLYAFYETESGKLAEQIAGYKERIGQQLRQIDGISSKERLDSLTDQLNKLEAARSADQADWMAAQGGIANAQASGGKLPREITKERELSLNPAQQDLKLKLNGLELERLDKLKTYLPDAPPIRELDENIAALKALIAREKDTVQRSENRVPSDLVNLLERGKLERGMRAGELKAKVAAYDKAIAALKDERARILSVEPELSRLERNLAVAEKNYLLYRDSLEKARIDRELDNSRISNIAVIEQATFSPARVFPKSLAILLAAVPAGLAVGLFVLYLCYLLDQRIHDGGGVERRFGVPLWSTLMELEPGQTPPPAFEASVYRLYSQLPADKLARDGLVIGLVSSRRGEGVSFIAGQFLRVLAERGVPARLAAGDARVGPGEVALIEAPALLDNQQAFVQLKRADLILLVVEARASTVPVVENALAILGTAFGQVDGIVLNRRRFEIPAAVLKRAARWKGEGR</sequence>
<organism evidence="3 4">
    <name type="scientific">Chromobacterium haemolyticum</name>
    <dbReference type="NCBI Taxonomy" id="394935"/>
    <lineage>
        <taxon>Bacteria</taxon>
        <taxon>Pseudomonadati</taxon>
        <taxon>Pseudomonadota</taxon>
        <taxon>Betaproteobacteria</taxon>
        <taxon>Neisseriales</taxon>
        <taxon>Chromobacteriaceae</taxon>
        <taxon>Chromobacterium</taxon>
    </lineage>
</organism>
<proteinExistence type="predicted"/>
<dbReference type="AlphaFoldDB" id="A0A1W0CRF6"/>
<keyword evidence="2" id="KW-0472">Membrane</keyword>
<keyword evidence="2" id="KW-0812">Transmembrane</keyword>
<comment type="caution">
    <text evidence="3">The sequence shown here is derived from an EMBL/GenBank/DDBJ whole genome shotgun (WGS) entry which is preliminary data.</text>
</comment>
<dbReference type="EMBL" id="MUKV01000019">
    <property type="protein sequence ID" value="OQS37321.1"/>
    <property type="molecule type" value="Genomic_DNA"/>
</dbReference>
<evidence type="ECO:0000313" key="4">
    <source>
        <dbReference type="Proteomes" id="UP000192721"/>
    </source>
</evidence>